<dbReference type="RefSeq" id="XP_004365845.1">
    <property type="nucleotide sequence ID" value="XM_004365788.2"/>
</dbReference>
<dbReference type="PhylomeDB" id="A0A0D2WJH9"/>
<proteinExistence type="predicted"/>
<protein>
    <recommendedName>
        <fullName evidence="5">CCHC-type domain-containing protein</fullName>
    </recommendedName>
</protein>
<feature type="compositionally biased region" description="Low complexity" evidence="4">
    <location>
        <begin position="185"/>
        <end position="194"/>
    </location>
</feature>
<evidence type="ECO:0000256" key="4">
    <source>
        <dbReference type="SAM" id="MobiDB-lite"/>
    </source>
</evidence>
<evidence type="ECO:0000259" key="5">
    <source>
        <dbReference type="SMART" id="SM00343"/>
    </source>
</evidence>
<dbReference type="STRING" id="595528.A0A0D2WJH9"/>
<dbReference type="Pfam" id="PF13696">
    <property type="entry name" value="zf-CCHC_2"/>
    <property type="match status" value="3"/>
</dbReference>
<dbReference type="SUPFAM" id="SSF57756">
    <property type="entry name" value="Retrovirus zinc finger-like domains"/>
    <property type="match status" value="2"/>
</dbReference>
<keyword evidence="2" id="KW-0863">Zinc-finger</keyword>
<dbReference type="SMART" id="SM00343">
    <property type="entry name" value="ZnF_C2HC"/>
    <property type="match status" value="2"/>
</dbReference>
<dbReference type="Proteomes" id="UP000008743">
    <property type="component" value="Unassembled WGS sequence"/>
</dbReference>
<sequence length="443" mass="48305">MADQPAERPRLKLLPKGATAQQQGEPDGSTTPTSAGAAPKSDPFGGARPREQNVSQEREARYREKEAEIDYERNASIDKVAAAKQQMLAQQQDQPQDQPQGQPAQQQQQRGLVGAAGVPIGAAAAGSMHSTRGEQQQQQRYQGQHAASPRRGGASGLSDFSQLRIAAEEAEEGFQRVEHGRRSQHQGQGQTSHGAFQKHQRPHHQQQQQQHHYDQQSSFSRDGAAGSHQQQHHQQHHQQQQHPRNPPPETYVCNLCHVPGHWIQDCEQAVKRSAPVAAGDASSVPAGASRASHNHQQQQAQPRSHSAGRQASSQQQPQQQADRPRRTAFPASFADDEEADPSLKTAQAAPQQSGRKPPETYVCHVCETPGHWIQECPNRSHNNPANPNGTSSSGPRPARSSGTAHSGATNRDGIPPPGYLCKVCNIPGHYVESHRTQRSEVSN</sequence>
<feature type="domain" description="CCHC-type" evidence="5">
    <location>
        <begin position="252"/>
        <end position="268"/>
    </location>
</feature>
<feature type="region of interest" description="Disordered" evidence="4">
    <location>
        <begin position="270"/>
        <end position="418"/>
    </location>
</feature>
<dbReference type="AlphaFoldDB" id="A0A0D2WJH9"/>
<evidence type="ECO:0000313" key="7">
    <source>
        <dbReference type="Proteomes" id="UP000008743"/>
    </source>
</evidence>
<feature type="compositionally biased region" description="Polar residues" evidence="4">
    <location>
        <begin position="344"/>
        <end position="354"/>
    </location>
</feature>
<keyword evidence="7" id="KW-1185">Reference proteome</keyword>
<feature type="compositionally biased region" description="Low complexity" evidence="4">
    <location>
        <begin position="303"/>
        <end position="321"/>
    </location>
</feature>
<dbReference type="OrthoDB" id="10038672at2759"/>
<feature type="compositionally biased region" description="Basic and acidic residues" evidence="4">
    <location>
        <begin position="1"/>
        <end position="10"/>
    </location>
</feature>
<feature type="compositionally biased region" description="Low complexity" evidence="4">
    <location>
        <begin position="390"/>
        <end position="403"/>
    </location>
</feature>
<dbReference type="GO" id="GO:0008270">
    <property type="term" value="F:zinc ion binding"/>
    <property type="evidence" value="ECO:0007669"/>
    <property type="project" value="UniProtKB-KW"/>
</dbReference>
<organism evidence="6 7">
    <name type="scientific">Capsaspora owczarzaki (strain ATCC 30864)</name>
    <dbReference type="NCBI Taxonomy" id="595528"/>
    <lineage>
        <taxon>Eukaryota</taxon>
        <taxon>Filasterea</taxon>
        <taxon>Capsaspora</taxon>
    </lineage>
</organism>
<dbReference type="InterPro" id="IPR036875">
    <property type="entry name" value="Znf_CCHC_sf"/>
</dbReference>
<dbReference type="InterPro" id="IPR025829">
    <property type="entry name" value="Zn_knuckle_CX2CX3GHX4C"/>
</dbReference>
<feature type="region of interest" description="Disordered" evidence="4">
    <location>
        <begin position="1"/>
        <end position="254"/>
    </location>
</feature>
<evidence type="ECO:0000256" key="1">
    <source>
        <dbReference type="ARBA" id="ARBA00022723"/>
    </source>
</evidence>
<keyword evidence="1" id="KW-0479">Metal-binding</keyword>
<dbReference type="Gene3D" id="4.10.60.10">
    <property type="entry name" value="Zinc finger, CCHC-type"/>
    <property type="match status" value="2"/>
</dbReference>
<name>A0A0D2WJH9_CAPO3</name>
<feature type="compositionally biased region" description="Polar residues" evidence="4">
    <location>
        <begin position="377"/>
        <end position="389"/>
    </location>
</feature>
<evidence type="ECO:0000256" key="2">
    <source>
        <dbReference type="ARBA" id="ARBA00022771"/>
    </source>
</evidence>
<gene>
    <name evidence="6" type="ORF">CAOG_000974</name>
</gene>
<feature type="compositionally biased region" description="Low complexity" evidence="4">
    <location>
        <begin position="135"/>
        <end position="144"/>
    </location>
</feature>
<feature type="compositionally biased region" description="Basic and acidic residues" evidence="4">
    <location>
        <begin position="48"/>
        <end position="76"/>
    </location>
</feature>
<feature type="domain" description="CCHC-type" evidence="5">
    <location>
        <begin position="362"/>
        <end position="378"/>
    </location>
</feature>
<dbReference type="InterPro" id="IPR001878">
    <property type="entry name" value="Znf_CCHC"/>
</dbReference>
<evidence type="ECO:0000313" key="6">
    <source>
        <dbReference type="EMBL" id="KJE89523.1"/>
    </source>
</evidence>
<evidence type="ECO:0000256" key="3">
    <source>
        <dbReference type="ARBA" id="ARBA00022833"/>
    </source>
</evidence>
<keyword evidence="3" id="KW-0862">Zinc</keyword>
<reference evidence="7" key="1">
    <citation type="submission" date="2011-02" db="EMBL/GenBank/DDBJ databases">
        <title>The Genome Sequence of Capsaspora owczarzaki ATCC 30864.</title>
        <authorList>
            <person name="Russ C."/>
            <person name="Cuomo C."/>
            <person name="Burger G."/>
            <person name="Gray M.W."/>
            <person name="Holland P.W.H."/>
            <person name="King N."/>
            <person name="Lang F.B.F."/>
            <person name="Roger A.J."/>
            <person name="Ruiz-Trillo I."/>
            <person name="Young S.K."/>
            <person name="Zeng Q."/>
            <person name="Gargeya S."/>
            <person name="Alvarado L."/>
            <person name="Berlin A."/>
            <person name="Chapman S.B."/>
            <person name="Chen Z."/>
            <person name="Freedman E."/>
            <person name="Gellesch M."/>
            <person name="Goldberg J."/>
            <person name="Griggs A."/>
            <person name="Gujja S."/>
            <person name="Heilman E."/>
            <person name="Heiman D."/>
            <person name="Howarth C."/>
            <person name="Mehta T."/>
            <person name="Neiman D."/>
            <person name="Pearson M."/>
            <person name="Roberts A."/>
            <person name="Saif S."/>
            <person name="Shea T."/>
            <person name="Shenoy N."/>
            <person name="Sisk P."/>
            <person name="Stolte C."/>
            <person name="Sykes S."/>
            <person name="White J."/>
            <person name="Yandava C."/>
            <person name="Haas B."/>
            <person name="Nusbaum C."/>
            <person name="Birren B."/>
        </authorList>
    </citation>
    <scope>NUCLEOTIDE SEQUENCE</scope>
    <source>
        <strain evidence="7">ATCC 30864</strain>
    </source>
</reference>
<dbReference type="InParanoid" id="A0A0D2WJH9"/>
<accession>A0A0D2WJH9</accession>
<feature type="compositionally biased region" description="Low complexity" evidence="4">
    <location>
        <begin position="82"/>
        <end position="126"/>
    </location>
</feature>
<feature type="compositionally biased region" description="Polar residues" evidence="4">
    <location>
        <begin position="19"/>
        <end position="34"/>
    </location>
</feature>
<dbReference type="GO" id="GO:0003676">
    <property type="term" value="F:nucleic acid binding"/>
    <property type="evidence" value="ECO:0007669"/>
    <property type="project" value="InterPro"/>
</dbReference>
<dbReference type="EMBL" id="KE346360">
    <property type="protein sequence ID" value="KJE89523.1"/>
    <property type="molecule type" value="Genomic_DNA"/>
</dbReference>